<dbReference type="PANTHER" id="PTHR47666:SF4">
    <property type="entry name" value="TBC1 DOMAIN FAMILY MEMBER 8B"/>
    <property type="match status" value="1"/>
</dbReference>
<dbReference type="InterPro" id="IPR011993">
    <property type="entry name" value="PH-like_dom_sf"/>
</dbReference>
<dbReference type="FunFam" id="1.10.8.270:FF:000002">
    <property type="entry name" value="TBC1 domain family member 9B"/>
    <property type="match status" value="1"/>
</dbReference>
<protein>
    <recommendedName>
        <fullName evidence="7">TBC1 domain family member 8B</fullName>
    </recommendedName>
</protein>
<evidence type="ECO:0000256" key="8">
    <source>
        <dbReference type="SAM" id="MobiDB-lite"/>
    </source>
</evidence>
<reference evidence="11" key="1">
    <citation type="submission" date="2025-08" db="UniProtKB">
        <authorList>
            <consortium name="Ensembl"/>
        </authorList>
    </citation>
    <scope>IDENTIFICATION</scope>
</reference>
<dbReference type="InterPro" id="IPR011992">
    <property type="entry name" value="EF-hand-dom_pair"/>
</dbReference>
<dbReference type="Pfam" id="PF00566">
    <property type="entry name" value="RabGAP-TBC"/>
    <property type="match status" value="1"/>
</dbReference>
<name>A0A9J7X1G7_CYPCA</name>
<organism evidence="11 12">
    <name type="scientific">Cyprinus carpio carpio</name>
    <dbReference type="NCBI Taxonomy" id="630221"/>
    <lineage>
        <taxon>Eukaryota</taxon>
        <taxon>Metazoa</taxon>
        <taxon>Chordata</taxon>
        <taxon>Craniata</taxon>
        <taxon>Vertebrata</taxon>
        <taxon>Euteleostomi</taxon>
        <taxon>Actinopterygii</taxon>
        <taxon>Neopterygii</taxon>
        <taxon>Teleostei</taxon>
        <taxon>Ostariophysi</taxon>
        <taxon>Cypriniformes</taxon>
        <taxon>Cyprinidae</taxon>
        <taxon>Cyprininae</taxon>
        <taxon>Cyprinus</taxon>
    </lineage>
</organism>
<evidence type="ECO:0000259" key="9">
    <source>
        <dbReference type="PROSITE" id="PS50086"/>
    </source>
</evidence>
<keyword evidence="12" id="KW-1185">Reference proteome</keyword>
<dbReference type="InterPro" id="IPR000195">
    <property type="entry name" value="Rab-GAP-TBC_dom"/>
</dbReference>
<keyword evidence="5" id="KW-0677">Repeat</keyword>
<keyword evidence="3" id="KW-0963">Cytoplasm</keyword>
<feature type="domain" description="EF-hand" evidence="10">
    <location>
        <begin position="805"/>
        <end position="840"/>
    </location>
</feature>
<dbReference type="SMART" id="SM00568">
    <property type="entry name" value="GRAM"/>
    <property type="match status" value="2"/>
</dbReference>
<dbReference type="FunFam" id="2.30.29.30:FF:000013">
    <property type="entry name" value="Putative TBC1 domain family member 8B"/>
    <property type="match status" value="1"/>
</dbReference>
<dbReference type="Pfam" id="PF02893">
    <property type="entry name" value="GRAM"/>
    <property type="match status" value="2"/>
</dbReference>
<dbReference type="Ensembl" id="ENSCCRT00000123744.1">
    <property type="protein sequence ID" value="ENSCCRP00000100195.1"/>
    <property type="gene ID" value="ENSCCRG00000010618.2"/>
</dbReference>
<dbReference type="GO" id="GO:0005096">
    <property type="term" value="F:GTPase activator activity"/>
    <property type="evidence" value="ECO:0007669"/>
    <property type="project" value="UniProtKB-KW"/>
</dbReference>
<dbReference type="SMART" id="SM00054">
    <property type="entry name" value="EFh"/>
    <property type="match status" value="1"/>
</dbReference>
<dbReference type="InterPro" id="IPR002048">
    <property type="entry name" value="EF_hand_dom"/>
</dbReference>
<proteinExistence type="predicted"/>
<accession>A0A9J7X1G7</accession>
<evidence type="ECO:0000256" key="3">
    <source>
        <dbReference type="ARBA" id="ARBA00022490"/>
    </source>
</evidence>
<feature type="domain" description="Rab-GAP TBC" evidence="9">
    <location>
        <begin position="435"/>
        <end position="622"/>
    </location>
</feature>
<dbReference type="SMART" id="SM00164">
    <property type="entry name" value="TBC"/>
    <property type="match status" value="1"/>
</dbReference>
<dbReference type="Gene3D" id="1.10.8.270">
    <property type="entry name" value="putative rabgap domain of human tbc1 domain family member 14 like domains"/>
    <property type="match status" value="1"/>
</dbReference>
<dbReference type="FunFam" id="1.10.472.80:FF:000023">
    <property type="entry name" value="TBC1 domain family member 8B"/>
    <property type="match status" value="1"/>
</dbReference>
<evidence type="ECO:0000256" key="2">
    <source>
        <dbReference type="ARBA" id="ARBA00022468"/>
    </source>
</evidence>
<evidence type="ECO:0000256" key="1">
    <source>
        <dbReference type="ARBA" id="ARBA00004514"/>
    </source>
</evidence>
<dbReference type="Gene3D" id="2.30.29.30">
    <property type="entry name" value="Pleckstrin-homology domain (PH domain)/Phosphotyrosine-binding domain (PTB)"/>
    <property type="match status" value="2"/>
</dbReference>
<evidence type="ECO:0000259" key="10">
    <source>
        <dbReference type="PROSITE" id="PS50222"/>
    </source>
</evidence>
<dbReference type="SUPFAM" id="SSF47923">
    <property type="entry name" value="Ypt/Rab-GAP domain of gyp1p"/>
    <property type="match status" value="2"/>
</dbReference>
<dbReference type="PROSITE" id="PS50086">
    <property type="entry name" value="TBC_RABGAP"/>
    <property type="match status" value="1"/>
</dbReference>
<dbReference type="AlphaFoldDB" id="A0A9J7X1G7"/>
<dbReference type="InterPro" id="IPR004182">
    <property type="entry name" value="GRAM"/>
</dbReference>
<reference evidence="11" key="2">
    <citation type="submission" date="2025-09" db="UniProtKB">
        <authorList>
            <consortium name="Ensembl"/>
        </authorList>
    </citation>
    <scope>IDENTIFICATION</scope>
</reference>
<evidence type="ECO:0000256" key="7">
    <source>
        <dbReference type="ARBA" id="ARBA00067411"/>
    </source>
</evidence>
<dbReference type="GO" id="GO:0005509">
    <property type="term" value="F:calcium ion binding"/>
    <property type="evidence" value="ECO:0007669"/>
    <property type="project" value="InterPro"/>
</dbReference>
<keyword evidence="2" id="KW-0343">GTPase activation</keyword>
<dbReference type="InterPro" id="IPR035969">
    <property type="entry name" value="Rab-GAP_TBC_sf"/>
</dbReference>
<dbReference type="PROSITE" id="PS00018">
    <property type="entry name" value="EF_HAND_1"/>
    <property type="match status" value="1"/>
</dbReference>
<feature type="region of interest" description="Disordered" evidence="8">
    <location>
        <begin position="946"/>
        <end position="967"/>
    </location>
</feature>
<keyword evidence="4" id="KW-0479">Metal-binding</keyword>
<dbReference type="PROSITE" id="PS50222">
    <property type="entry name" value="EF_HAND_2"/>
    <property type="match status" value="1"/>
</dbReference>
<evidence type="ECO:0000313" key="12">
    <source>
        <dbReference type="Proteomes" id="UP001108240"/>
    </source>
</evidence>
<dbReference type="FunFam" id="1.10.238.10:FF:000119">
    <property type="entry name" value="TBC1 domain family member 9"/>
    <property type="match status" value="1"/>
</dbReference>
<evidence type="ECO:0000256" key="5">
    <source>
        <dbReference type="ARBA" id="ARBA00022737"/>
    </source>
</evidence>
<evidence type="ECO:0000256" key="6">
    <source>
        <dbReference type="ARBA" id="ARBA00022837"/>
    </source>
</evidence>
<dbReference type="GO" id="GO:0003094">
    <property type="term" value="P:glomerular filtration"/>
    <property type="evidence" value="ECO:0007669"/>
    <property type="project" value="UniProtKB-ARBA"/>
</dbReference>
<dbReference type="PANTHER" id="PTHR47666">
    <property type="entry name" value="PROTEIN VASCULAR ASSOCIATED DEATH 1, CHLOROPLASTIC"/>
    <property type="match status" value="1"/>
</dbReference>
<dbReference type="GO" id="GO:0005829">
    <property type="term" value="C:cytosol"/>
    <property type="evidence" value="ECO:0007669"/>
    <property type="project" value="UniProtKB-SubCell"/>
</dbReference>
<dbReference type="Proteomes" id="UP001108240">
    <property type="component" value="Unplaced"/>
</dbReference>
<dbReference type="SUPFAM" id="SSF47473">
    <property type="entry name" value="EF-hand"/>
    <property type="match status" value="1"/>
</dbReference>
<dbReference type="Gene3D" id="1.10.238.10">
    <property type="entry name" value="EF-hand"/>
    <property type="match status" value="1"/>
</dbReference>
<dbReference type="GeneTree" id="ENSGT00940000159451"/>
<comment type="subcellular location">
    <subcellularLocation>
        <location evidence="1">Cytoplasm</location>
        <location evidence="1">Cytosol</location>
    </subcellularLocation>
</comment>
<evidence type="ECO:0000313" key="11">
    <source>
        <dbReference type="Ensembl" id="ENSCCRP00000100195.1"/>
    </source>
</evidence>
<sequence>MWLKPEEVLLKNALKLWVTEKSNDYFVLQRRRGYGEDSGGLTGLLVGTLDTVLDSTAKVAPFRIIHQTPDSQVYWNIACGASLEEISQHWDWLQQNITRTLSVFDSGEDITSFVQGKIRGLIAEEGTSASDEEDPERFREAVLRFERLFGLPQREKLVTYFSCSYWRGRVPNQGWIYLSTNFLCFYSYMLGNEVKLVYPWDEVSRLERTSSVLLAESIRVCVRGEDHFFSMLLRLQQTYVIMQQLADYAIVRFFDKETFNAEHPLANPLHITQRALEIHARNQSFRAFFRLPQEENLCEVYESFLWVPFCHVNTLGKICVSENYLCFASQDGSQCHLIIPLWEVFSVELPDHNSRALTVCLRGKRALRFSEVRDFERLASTIRRKCGTAGSPQHFISNPLKERMKEQSWQIHFAEYGRGTGMFCTKKTRDLIVRGVPETLRGELWMLFSGAVHDMASHPGYYGRLLEECMGSSSLACDEIERDLHRSLPEHPAFQSDTGISALRRVLTAYAHRNPKIGYCQAMNILTSVLLLYAKEEEAFWLLVAVCERMLPDYFNRRIIGALVDQAVFEELIREHLTQLTEHMTDLSFFSSVSLSWFLTLFISVLPIESAVNVVDCFFYDGIKAILQLGLAVLDYNMDNLLCCHDDAEAVTVLNRFFDSVTNKDSPLPVTVQHASATANDKSIQKVDISNLIKEAYEKYGDIRTEEVEKMRKRNKLYVIQTLEDTTKQNVLRVVAQDVKFSAAQLDELYMLFKRQHFVSCYWSVCSPALQNHDPSLPYLDQYQLDQSQFSSLFNLLQPWTTHTHARSLARSAFRLLDKNGDGLVNFKEFICGLDILNNRSFTEKLKFLFKLHLQPAVYKSDVFCPSGHAKVDLQEYLKQWQEDLQRREENIKDLPRINQVQFIGLTKTLYGVFHGDEEEESLYRAVARVTSLLLRMEEVGRKLQESISQQETAPSHSDITPTSTSHGDWSFSFEQILASLLNEPSVVRFFERAIDTDSLIAHARKNHNLKTSLKLI</sequence>
<dbReference type="InterPro" id="IPR018247">
    <property type="entry name" value="EF_Hand_1_Ca_BS"/>
</dbReference>
<dbReference type="Gene3D" id="1.10.472.80">
    <property type="entry name" value="Ypt/Rab-GAP domain of gyp1p, domain 3"/>
    <property type="match status" value="1"/>
</dbReference>
<evidence type="ECO:0000256" key="4">
    <source>
        <dbReference type="ARBA" id="ARBA00022723"/>
    </source>
</evidence>
<dbReference type="FunFam" id="2.30.29.30:FF:000185">
    <property type="entry name" value="TBC1 domain family member 8B"/>
    <property type="match status" value="1"/>
</dbReference>
<keyword evidence="6" id="KW-0106">Calcium</keyword>